<feature type="region of interest" description="Disordered" evidence="9">
    <location>
        <begin position="296"/>
        <end position="319"/>
    </location>
</feature>
<keyword evidence="12" id="KW-1185">Reference proteome</keyword>
<evidence type="ECO:0000256" key="1">
    <source>
        <dbReference type="ARBA" id="ARBA00004123"/>
    </source>
</evidence>
<evidence type="ECO:0000256" key="7">
    <source>
        <dbReference type="ARBA" id="ARBA00072461"/>
    </source>
</evidence>
<feature type="region of interest" description="Disordered" evidence="9">
    <location>
        <begin position="354"/>
        <end position="423"/>
    </location>
</feature>
<evidence type="ECO:0000313" key="12">
    <source>
        <dbReference type="Proteomes" id="UP000028990"/>
    </source>
</evidence>
<evidence type="ECO:0000256" key="9">
    <source>
        <dbReference type="SAM" id="MobiDB-lite"/>
    </source>
</evidence>
<proteinExistence type="inferred from homology"/>
<dbReference type="GO" id="GO:0019901">
    <property type="term" value="F:protein kinase binding"/>
    <property type="evidence" value="ECO:0007669"/>
    <property type="project" value="TreeGrafter"/>
</dbReference>
<comment type="subcellular location">
    <subcellularLocation>
        <location evidence="1">Nucleus</location>
    </subcellularLocation>
</comment>
<protein>
    <recommendedName>
        <fullName evidence="7">PAK4-inhibitor INKA2</fullName>
    </recommendedName>
    <alternativeName>
        <fullName evidence="8">Induced in neural crest by AP2-alpha protein-related homolog</fullName>
    </alternativeName>
    <alternativeName>
        <fullName evidence="6">PAK4-inhibitor inka2</fullName>
    </alternativeName>
</protein>
<dbReference type="FunFam" id="3.30.200.20:FF:000319">
    <property type="entry name" value="Inka box actin regulator 2"/>
    <property type="match status" value="1"/>
</dbReference>
<evidence type="ECO:0000259" key="10">
    <source>
        <dbReference type="Pfam" id="PF15342"/>
    </source>
</evidence>
<dbReference type="Proteomes" id="UP000028990">
    <property type="component" value="Unassembled WGS sequence"/>
</dbReference>
<feature type="region of interest" description="Disordered" evidence="9">
    <location>
        <begin position="185"/>
        <end position="255"/>
    </location>
</feature>
<gene>
    <name evidence="11" type="ORF">H920_15809</name>
</gene>
<evidence type="ECO:0000256" key="3">
    <source>
        <dbReference type="ARBA" id="ARBA00023242"/>
    </source>
</evidence>
<dbReference type="InterPro" id="IPR029267">
    <property type="entry name" value="FAM212"/>
</dbReference>
<dbReference type="Pfam" id="PF15342">
    <property type="entry name" value="FAM212"/>
    <property type="match status" value="1"/>
</dbReference>
<dbReference type="EMBL" id="KN123939">
    <property type="protein sequence ID" value="KFO22862.1"/>
    <property type="molecule type" value="Genomic_DNA"/>
</dbReference>
<comment type="function">
    <text evidence="4">Inhibitor of the serine/threonine-protein kinase PAK4. Acts by binding PAK4 in a substrate-like manner, inhibiting the protein kinase activity.</text>
</comment>
<sequence length="423" mass="46304">MALARLGCEDPVQPSAVAPLPGPVELAHLRRRAVSTGIRASSILIGCPTFPSARRTDRTRRAAGTQLRVRCKNQKLVLALPGARAHVRGAEAAHRVVSVGLVFPPEGSLVEPCPANGRMRKNREMDCYLRRLKQELMSMKEVGDGLQDQMNCMMGALQELKLLQVQTALEQLDISAGDPVPGCLESPQTRPKCPLQEGGRDPARPVARSSPCSHPSLGSSTKFPSHRSVCGRDPHPLSRTQLPEHQSCAQQGPEWVEPDDWTSTLMSRGRNRQPLVLGDNVFADLVGNWLDLPELEKGGEKGETGGAGEPKGKKGQPWELGRKFALTANIFRKFLRSVRPDRDRLLKEKPGWVTPMVSESQSQSQSRAGRSQKVKKWSRSKGSGHFPFRSAGKSRQGENPHTSSPKAMEPSPSGFDINTAVWV</sequence>
<name>A0A091CW70_FUKDA</name>
<comment type="similarity">
    <text evidence="2">Belongs to the INKA family.</text>
</comment>
<dbReference type="AlphaFoldDB" id="A0A091CW70"/>
<feature type="compositionally biased region" description="Low complexity" evidence="9">
    <location>
        <begin position="358"/>
        <end position="369"/>
    </location>
</feature>
<evidence type="ECO:0000313" key="11">
    <source>
        <dbReference type="EMBL" id="KFO22862.1"/>
    </source>
</evidence>
<feature type="compositionally biased region" description="Low complexity" evidence="9">
    <location>
        <begin position="209"/>
        <end position="220"/>
    </location>
</feature>
<dbReference type="InterPro" id="IPR039201">
    <property type="entry name" value="Inka"/>
</dbReference>
<evidence type="ECO:0000256" key="8">
    <source>
        <dbReference type="ARBA" id="ARBA00077190"/>
    </source>
</evidence>
<dbReference type="GO" id="GO:0005634">
    <property type="term" value="C:nucleus"/>
    <property type="evidence" value="ECO:0007669"/>
    <property type="project" value="UniProtKB-SubCell"/>
</dbReference>
<comment type="subunit">
    <text evidence="5">Interacts with PAK4.</text>
</comment>
<feature type="domain" description="FAM212" evidence="10">
    <location>
        <begin position="237"/>
        <end position="295"/>
    </location>
</feature>
<keyword evidence="3" id="KW-0539">Nucleus</keyword>
<feature type="compositionally biased region" description="Basic residues" evidence="9">
    <location>
        <begin position="370"/>
        <end position="379"/>
    </location>
</feature>
<feature type="compositionally biased region" description="Polar residues" evidence="9">
    <location>
        <begin position="238"/>
        <end position="250"/>
    </location>
</feature>
<reference evidence="11 12" key="1">
    <citation type="submission" date="2013-11" db="EMBL/GenBank/DDBJ databases">
        <title>The Damaraland mole rat (Fukomys damarensis) genome and evolution of African mole rats.</title>
        <authorList>
            <person name="Gladyshev V.N."/>
            <person name="Fang X."/>
        </authorList>
    </citation>
    <scope>NUCLEOTIDE SEQUENCE [LARGE SCALE GENOMIC DNA]</scope>
    <source>
        <tissue evidence="11">Liver</tissue>
    </source>
</reference>
<evidence type="ECO:0000256" key="4">
    <source>
        <dbReference type="ARBA" id="ARBA00045406"/>
    </source>
</evidence>
<evidence type="ECO:0000256" key="6">
    <source>
        <dbReference type="ARBA" id="ARBA00070090"/>
    </source>
</evidence>
<accession>A0A091CW70</accession>
<dbReference type="eggNOG" id="ENOG502RZNT">
    <property type="taxonomic scope" value="Eukaryota"/>
</dbReference>
<dbReference type="PANTHER" id="PTHR28615">
    <property type="entry name" value="PAK4-INHIBITOR INKA1-RELATED"/>
    <property type="match status" value="1"/>
</dbReference>
<evidence type="ECO:0000256" key="2">
    <source>
        <dbReference type="ARBA" id="ARBA00008302"/>
    </source>
</evidence>
<dbReference type="GO" id="GO:0030291">
    <property type="term" value="F:protein serine/threonine kinase inhibitor activity"/>
    <property type="evidence" value="ECO:0007669"/>
    <property type="project" value="InterPro"/>
</dbReference>
<dbReference type="Gene3D" id="3.30.200.20">
    <property type="entry name" value="Phosphorylase Kinase, domain 1"/>
    <property type="match status" value="1"/>
</dbReference>
<evidence type="ECO:0000256" key="5">
    <source>
        <dbReference type="ARBA" id="ARBA00046852"/>
    </source>
</evidence>
<organism evidence="11 12">
    <name type="scientific">Fukomys damarensis</name>
    <name type="common">Damaraland mole rat</name>
    <name type="synonym">Cryptomys damarensis</name>
    <dbReference type="NCBI Taxonomy" id="885580"/>
    <lineage>
        <taxon>Eukaryota</taxon>
        <taxon>Metazoa</taxon>
        <taxon>Chordata</taxon>
        <taxon>Craniata</taxon>
        <taxon>Vertebrata</taxon>
        <taxon>Euteleostomi</taxon>
        <taxon>Mammalia</taxon>
        <taxon>Eutheria</taxon>
        <taxon>Euarchontoglires</taxon>
        <taxon>Glires</taxon>
        <taxon>Rodentia</taxon>
        <taxon>Hystricomorpha</taxon>
        <taxon>Bathyergidae</taxon>
        <taxon>Fukomys</taxon>
    </lineage>
</organism>
<dbReference type="PANTHER" id="PTHR28615:SF2">
    <property type="entry name" value="PAK4-INHIBITOR INKA2"/>
    <property type="match status" value="1"/>
</dbReference>